<dbReference type="Pfam" id="PF25209">
    <property type="entry name" value="Phage_capsid_4"/>
    <property type="match status" value="1"/>
</dbReference>
<dbReference type="Proteomes" id="UP000831684">
    <property type="component" value="Chromosome"/>
</dbReference>
<dbReference type="NCBIfam" id="NF045541">
    <property type="entry name" value="scaf_prot_MCP2"/>
    <property type="match status" value="1"/>
</dbReference>
<sequence>MNGYFDTPEFHARMRNLNDAMQRGMMPPAADMPKHLGCTMDAFMDHLAAIADEDGMAYVGVGNGECICLEAPPRPAKVETRSAAPAEILTRRATLPASSWDAESQTFEAVLSTGAAVERWDVRGPYDEILLLSQPAWPARVPLLDSHGRESVDRQLGSVDTLRVVGGDLLGRATLSRHNPRSQRIAAELSDGATFGISIGYAVERWSERTNLKTGRREKVAERFTLIEASLVVVPADPHAGIRSHDMTVSTEPAPAPAHSTPAPAPSLNPPAAAERAAINMEIRSIANVAGLDQGWIDSQIDANATTDAARAAAFAAMQARSAPLQTFHPTVATVTHDHTDPAAIRSAMGEALAHRLAPGRVKLEGRSRAYAGFRMLDMIGDLAQARGERLNLRDQNALMERAVGAHSTSDFPLLLADAANKALLANYAAAEPTYRLIAARRSFTDFRDHSFLRIGDFPTFQETNEGGELKYGTLSENREKVRAKELNAGIAIGRRALINDDLSALADFSSMIAIRAASDENARVYGLLAANAALSDGKALFHADHGNKATTGAALSVASVGLAVAALRKQKSLDGVPLNLAPRFLVVGPDTELAARQVLAAITAAKAGDVNPWAGTMELVVDANITGTSWYVMADPAAAPSLVYGYVSGAEGPQIRTEIDFDTRAVKVAAGLDFGCGVIDFRGLYKNEGA</sequence>
<reference evidence="2" key="1">
    <citation type="submission" date="2021-09" db="EMBL/GenBank/DDBJ databases">
        <title>Network and meta-omics reveal the key degrader and cooperation patterns in an efficient 1,4-dioxane-degrading microbial community.</title>
        <authorList>
            <person name="Dai C."/>
        </authorList>
    </citation>
    <scope>NUCLEOTIDE SEQUENCE</scope>
    <source>
        <strain evidence="2">ZM13</strain>
    </source>
</reference>
<dbReference type="KEGG" id="apol:K9D25_02170"/>
<name>A0A9E6ZW79_9HYPH</name>
<evidence type="ECO:0000256" key="1">
    <source>
        <dbReference type="SAM" id="MobiDB-lite"/>
    </source>
</evidence>
<protein>
    <submittedName>
        <fullName evidence="2">Mu-like prophage major head subunit gpT family protein</fullName>
    </submittedName>
</protein>
<evidence type="ECO:0000313" key="2">
    <source>
        <dbReference type="EMBL" id="UOK71551.1"/>
    </source>
</evidence>
<feature type="region of interest" description="Disordered" evidence="1">
    <location>
        <begin position="246"/>
        <end position="271"/>
    </location>
</feature>
<gene>
    <name evidence="2" type="ORF">K9D25_02170</name>
</gene>
<organism evidence="2 3">
    <name type="scientific">Ancylobacter polymorphus</name>
    <dbReference type="NCBI Taxonomy" id="223390"/>
    <lineage>
        <taxon>Bacteria</taxon>
        <taxon>Pseudomonadati</taxon>
        <taxon>Pseudomonadota</taxon>
        <taxon>Alphaproteobacteria</taxon>
        <taxon>Hyphomicrobiales</taxon>
        <taxon>Xanthobacteraceae</taxon>
        <taxon>Ancylobacter</taxon>
    </lineage>
</organism>
<dbReference type="EMBL" id="CP083239">
    <property type="protein sequence ID" value="UOK71551.1"/>
    <property type="molecule type" value="Genomic_DNA"/>
</dbReference>
<dbReference type="RefSeq" id="WP_244378809.1">
    <property type="nucleotide sequence ID" value="NZ_CP083239.1"/>
</dbReference>
<accession>A0A9E6ZW79</accession>
<proteinExistence type="predicted"/>
<dbReference type="AlphaFoldDB" id="A0A9E6ZW79"/>
<evidence type="ECO:0000313" key="3">
    <source>
        <dbReference type="Proteomes" id="UP000831684"/>
    </source>
</evidence>